<feature type="signal peptide" evidence="1">
    <location>
        <begin position="1"/>
        <end position="25"/>
    </location>
</feature>
<evidence type="ECO:0000313" key="2">
    <source>
        <dbReference type="EMBL" id="HIY78057.1"/>
    </source>
</evidence>
<proteinExistence type="predicted"/>
<feature type="chain" id="PRO_5039666884" description="Lipocalin-like domain-containing protein" evidence="1">
    <location>
        <begin position="26"/>
        <end position="108"/>
    </location>
</feature>
<dbReference type="PROSITE" id="PS51257">
    <property type="entry name" value="PROKAR_LIPOPROTEIN"/>
    <property type="match status" value="1"/>
</dbReference>
<keyword evidence="1" id="KW-0732">Signal</keyword>
<organism evidence="2 3">
    <name type="scientific">Candidatus Borkfalkia excrementavium</name>
    <dbReference type="NCBI Taxonomy" id="2838505"/>
    <lineage>
        <taxon>Bacteria</taxon>
        <taxon>Bacillati</taxon>
        <taxon>Bacillota</taxon>
        <taxon>Clostridia</taxon>
        <taxon>Christensenellales</taxon>
        <taxon>Christensenellaceae</taxon>
        <taxon>Candidatus Borkfalkia</taxon>
    </lineage>
</organism>
<sequence>MKKLLTAIAGILLAACLAVTLVACSTDVDGKTYVYDSIVGNAAFETDFKAMEITFKDGKVSMNGEEISYKQYGDTVTVEGQTMKVDGKKLTMSMTQDGITVKVTFKQK</sequence>
<reference evidence="2" key="2">
    <citation type="submission" date="2021-04" db="EMBL/GenBank/DDBJ databases">
        <authorList>
            <person name="Gilroy R."/>
        </authorList>
    </citation>
    <scope>NUCLEOTIDE SEQUENCE</scope>
    <source>
        <strain evidence="2">CHK199-9574</strain>
    </source>
</reference>
<name>A0A9D1Z8M3_9FIRM</name>
<gene>
    <name evidence="2" type="ORF">H9728_03345</name>
</gene>
<dbReference type="AlphaFoldDB" id="A0A9D1Z8M3"/>
<protein>
    <recommendedName>
        <fullName evidence="4">Lipocalin-like domain-containing protein</fullName>
    </recommendedName>
</protein>
<accession>A0A9D1Z8M3</accession>
<evidence type="ECO:0000313" key="3">
    <source>
        <dbReference type="Proteomes" id="UP000824135"/>
    </source>
</evidence>
<dbReference type="EMBL" id="DXCO01000027">
    <property type="protein sequence ID" value="HIY78057.1"/>
    <property type="molecule type" value="Genomic_DNA"/>
</dbReference>
<reference evidence="2" key="1">
    <citation type="journal article" date="2021" name="PeerJ">
        <title>Extensive microbial diversity within the chicken gut microbiome revealed by metagenomics and culture.</title>
        <authorList>
            <person name="Gilroy R."/>
            <person name="Ravi A."/>
            <person name="Getino M."/>
            <person name="Pursley I."/>
            <person name="Horton D.L."/>
            <person name="Alikhan N.F."/>
            <person name="Baker D."/>
            <person name="Gharbi K."/>
            <person name="Hall N."/>
            <person name="Watson M."/>
            <person name="Adriaenssens E.M."/>
            <person name="Foster-Nyarko E."/>
            <person name="Jarju S."/>
            <person name="Secka A."/>
            <person name="Antonio M."/>
            <person name="Oren A."/>
            <person name="Chaudhuri R.R."/>
            <person name="La Ragione R."/>
            <person name="Hildebrand F."/>
            <person name="Pallen M.J."/>
        </authorList>
    </citation>
    <scope>NUCLEOTIDE SEQUENCE</scope>
    <source>
        <strain evidence="2">CHK199-9574</strain>
    </source>
</reference>
<evidence type="ECO:0000256" key="1">
    <source>
        <dbReference type="SAM" id="SignalP"/>
    </source>
</evidence>
<comment type="caution">
    <text evidence="2">The sequence shown here is derived from an EMBL/GenBank/DDBJ whole genome shotgun (WGS) entry which is preliminary data.</text>
</comment>
<dbReference type="Proteomes" id="UP000824135">
    <property type="component" value="Unassembled WGS sequence"/>
</dbReference>
<evidence type="ECO:0008006" key="4">
    <source>
        <dbReference type="Google" id="ProtNLM"/>
    </source>
</evidence>